<evidence type="ECO:0000313" key="3">
    <source>
        <dbReference type="Proteomes" id="UP001174909"/>
    </source>
</evidence>
<accession>A0AA35STZ6</accession>
<keyword evidence="3" id="KW-1185">Reference proteome</keyword>
<dbReference type="Proteomes" id="UP001174909">
    <property type="component" value="Unassembled WGS sequence"/>
</dbReference>
<protein>
    <submittedName>
        <fullName evidence="2">Uncharacterized protein</fullName>
    </submittedName>
</protein>
<evidence type="ECO:0000256" key="1">
    <source>
        <dbReference type="SAM" id="MobiDB-lite"/>
    </source>
</evidence>
<dbReference type="AlphaFoldDB" id="A0AA35STZ6"/>
<feature type="non-terminal residue" evidence="2">
    <location>
        <position position="68"/>
    </location>
</feature>
<reference evidence="2" key="1">
    <citation type="submission" date="2023-03" db="EMBL/GenBank/DDBJ databases">
        <authorList>
            <person name="Steffen K."/>
            <person name="Cardenas P."/>
        </authorList>
    </citation>
    <scope>NUCLEOTIDE SEQUENCE</scope>
</reference>
<dbReference type="EMBL" id="CASHTH010002789">
    <property type="protein sequence ID" value="CAI8035287.1"/>
    <property type="molecule type" value="Genomic_DNA"/>
</dbReference>
<name>A0AA35STZ6_GEOBA</name>
<gene>
    <name evidence="2" type="ORF">GBAR_LOCUS19819</name>
</gene>
<organism evidence="2 3">
    <name type="scientific">Geodia barretti</name>
    <name type="common">Barrett's horny sponge</name>
    <dbReference type="NCBI Taxonomy" id="519541"/>
    <lineage>
        <taxon>Eukaryota</taxon>
        <taxon>Metazoa</taxon>
        <taxon>Porifera</taxon>
        <taxon>Demospongiae</taxon>
        <taxon>Heteroscleromorpha</taxon>
        <taxon>Tetractinellida</taxon>
        <taxon>Astrophorina</taxon>
        <taxon>Geodiidae</taxon>
        <taxon>Geodia</taxon>
    </lineage>
</organism>
<comment type="caution">
    <text evidence="2">The sequence shown here is derived from an EMBL/GenBank/DDBJ whole genome shotgun (WGS) entry which is preliminary data.</text>
</comment>
<evidence type="ECO:0000313" key="2">
    <source>
        <dbReference type="EMBL" id="CAI8035287.1"/>
    </source>
</evidence>
<feature type="compositionally biased region" description="Pro residues" evidence="1">
    <location>
        <begin position="44"/>
        <end position="68"/>
    </location>
</feature>
<proteinExistence type="predicted"/>
<feature type="region of interest" description="Disordered" evidence="1">
    <location>
        <begin position="21"/>
        <end position="68"/>
    </location>
</feature>
<sequence length="68" mass="6766">MSPETDFDLPSTKVLTAATVPAGRNSSCTAESIPVVRPSTSKPPAAPPTAAPGGPPTTNPTTPPPMTP</sequence>